<reference evidence="1" key="1">
    <citation type="submission" date="2022-02" db="EMBL/GenBank/DDBJ databases">
        <title>Plant Genome Project.</title>
        <authorList>
            <person name="Zhang R.-G."/>
        </authorList>
    </citation>
    <scope>NUCLEOTIDE SEQUENCE</scope>
    <source>
        <strain evidence="1">AT1</strain>
    </source>
</reference>
<comment type="caution">
    <text evidence="1">The sequence shown here is derived from an EMBL/GenBank/DDBJ whole genome shotgun (WGS) entry which is preliminary data.</text>
</comment>
<evidence type="ECO:0000313" key="2">
    <source>
        <dbReference type="Proteomes" id="UP001062846"/>
    </source>
</evidence>
<protein>
    <submittedName>
        <fullName evidence="1">Uncharacterized protein</fullName>
    </submittedName>
</protein>
<proteinExistence type="predicted"/>
<keyword evidence="2" id="KW-1185">Reference proteome</keyword>
<gene>
    <name evidence="1" type="ORF">RHMOL_Rhmol08G0035100</name>
</gene>
<sequence>MAEHLDADTTSPFRAEQIPSVLVEEDLDLLREAYQIPLTVRLRIPSPNDRACMSFEGEVCLYESAFHAGLRLPFPPVVRSLLARLCLAPGQLHPNAWRILFGVIILWEELGEEARPLTVDEFLYCYMPKASSEGRGWWYFQARQGRQLITNYPSSNKFWKEKFFFISGEGWEFQDAEVVGPETPRIQYTWGDPKSSEIVLGKNESPLPVNGTTLVESAKKKNMPYASLVTPEKLYAHLLGPDPRGMKNIDAAALNRLRSRQPSGDKLTAPKVKVSETSLTKVTVTETSRQPSGDKLTAPKVKVSKTSLTRVTETETSRQPSRDKLTAPKVKVSKTSLTRVTGTENSGVEKSLGKRKRNEKREDQTAPSPCSLLSKTSLEEPINVEIGVIPAMAQHSAPPIPTGSITPPTEQTPTSSLSQPSKPIIGSLLSDRDASWKRMGEFVDQDANLLAVMTTPDLARNLCFSLGRACAESYHLALRCADQEAKWDVSCLALADEKKKNEDLEKVSQEHMKCAGELEKATKEALQAVQSHKQAQEILTAQKRVTQAYRKEVDELKAAEKRVTEAYRKEVDELKAKLATAKSDLTNLTNLKGKAQAAQKKVQELQNELGKAKESAVTDYKNSEEHYDQMALYFVSGFNQLKRRLKEKYRDVNLDEFEPEPQSEGETEIGMVGVEDVKDEAQS</sequence>
<name>A0ACC0MJM8_RHOML</name>
<dbReference type="Proteomes" id="UP001062846">
    <property type="component" value="Chromosome 8"/>
</dbReference>
<accession>A0ACC0MJM8</accession>
<evidence type="ECO:0000313" key="1">
    <source>
        <dbReference type="EMBL" id="KAI8541080.1"/>
    </source>
</evidence>
<organism evidence="1 2">
    <name type="scientific">Rhododendron molle</name>
    <name type="common">Chinese azalea</name>
    <name type="synonym">Azalea mollis</name>
    <dbReference type="NCBI Taxonomy" id="49168"/>
    <lineage>
        <taxon>Eukaryota</taxon>
        <taxon>Viridiplantae</taxon>
        <taxon>Streptophyta</taxon>
        <taxon>Embryophyta</taxon>
        <taxon>Tracheophyta</taxon>
        <taxon>Spermatophyta</taxon>
        <taxon>Magnoliopsida</taxon>
        <taxon>eudicotyledons</taxon>
        <taxon>Gunneridae</taxon>
        <taxon>Pentapetalae</taxon>
        <taxon>asterids</taxon>
        <taxon>Ericales</taxon>
        <taxon>Ericaceae</taxon>
        <taxon>Ericoideae</taxon>
        <taxon>Rhodoreae</taxon>
        <taxon>Rhododendron</taxon>
    </lineage>
</organism>
<dbReference type="EMBL" id="CM046395">
    <property type="protein sequence ID" value="KAI8541080.1"/>
    <property type="molecule type" value="Genomic_DNA"/>
</dbReference>